<protein>
    <recommendedName>
        <fullName evidence="5">Ig-like domain-containing protein</fullName>
    </recommendedName>
</protein>
<dbReference type="InterPro" id="IPR003597">
    <property type="entry name" value="Ig_C1-set"/>
</dbReference>
<feature type="domain" description="Ig-like" evidence="5">
    <location>
        <begin position="8"/>
        <end position="106"/>
    </location>
</feature>
<dbReference type="InterPro" id="IPR036179">
    <property type="entry name" value="Ig-like_dom_sf"/>
</dbReference>
<keyword evidence="1" id="KW-0391">Immunity</keyword>
<dbReference type="Ensembl" id="ENSPKIT00000034355.1">
    <property type="protein sequence ID" value="ENSPKIP00000010230.1"/>
    <property type="gene ID" value="ENSPKIG00000025032.1"/>
</dbReference>
<sequence length="459" mass="50382">AAGSCVHCNVQLTQPGSMTVRPGESLTISCKVSGYSLTDSNRATGWIRQPVGKEMEWVGSIGYDGSTAYKESLKNKFTIFRDTSSSTVSLQGKSLQTEDTAVYYFCITVIWAYAFEYWGKGTKVTVGAKLPSYIYPLHQCGSADSRGDISLGCIASGFSPLDALSFKWSDGNGNVLPDFHQYSPVMVSGSTMMVSHITVKAADWNSQKSYRCAAHHQNLGLEKSETLQKPDLSCRPCLDVTLKPPRVKEMFIDNRAVLECIISGEDEAVKEAEVTWMLDSVQVTDKITQTGTEKADHLFRKSSILTLAVKDWEGGKTVTCSVQLKGGPTITKTLNFGQKGDIQTCKNNSPIFSIQTPSPEDLNGKSEFFLLCLVTGFYPEEIYIMWQVDGGQYEEGITGEPLKTGDKYSVTSLFMVSKENWDKGTKYNCNARHVSQKGAEIPALKSMSKSKGNSLECPV</sequence>
<dbReference type="CDD" id="cd00098">
    <property type="entry name" value="IgC1"/>
    <property type="match status" value="2"/>
</dbReference>
<dbReference type="GO" id="GO:0005576">
    <property type="term" value="C:extracellular region"/>
    <property type="evidence" value="ECO:0007669"/>
    <property type="project" value="UniProtKB-ARBA"/>
</dbReference>
<feature type="domain" description="Ig-like" evidence="5">
    <location>
        <begin position="131"/>
        <end position="228"/>
    </location>
</feature>
<evidence type="ECO:0000256" key="4">
    <source>
        <dbReference type="ARBA" id="ARBA00043265"/>
    </source>
</evidence>
<feature type="domain" description="Ig-like" evidence="5">
    <location>
        <begin position="350"/>
        <end position="448"/>
    </location>
</feature>
<reference evidence="6" key="2">
    <citation type="submission" date="2025-09" db="UniProtKB">
        <authorList>
            <consortium name="Ensembl"/>
        </authorList>
    </citation>
    <scope>IDENTIFICATION</scope>
</reference>
<keyword evidence="3" id="KW-1015">Disulfide bond</keyword>
<keyword evidence="7" id="KW-1185">Reference proteome</keyword>
<dbReference type="GO" id="GO:0019814">
    <property type="term" value="C:immunoglobulin complex"/>
    <property type="evidence" value="ECO:0007669"/>
    <property type="project" value="UniProtKB-KW"/>
</dbReference>
<dbReference type="InterPro" id="IPR013106">
    <property type="entry name" value="Ig_V-set"/>
</dbReference>
<dbReference type="AlphaFoldDB" id="A0A3B3QX53"/>
<keyword evidence="4" id="KW-1280">Immunoglobulin</keyword>
<evidence type="ECO:0000256" key="2">
    <source>
        <dbReference type="ARBA" id="ARBA00023130"/>
    </source>
</evidence>
<dbReference type="SMART" id="SM00409">
    <property type="entry name" value="IG"/>
    <property type="match status" value="2"/>
</dbReference>
<evidence type="ECO:0000313" key="6">
    <source>
        <dbReference type="Ensembl" id="ENSPKIP00000010230.1"/>
    </source>
</evidence>
<dbReference type="PROSITE" id="PS50835">
    <property type="entry name" value="IG_LIKE"/>
    <property type="match status" value="4"/>
</dbReference>
<dbReference type="PANTHER" id="PTHR23266">
    <property type="entry name" value="IMMUNOGLOBULIN HEAVY CHAIN"/>
    <property type="match status" value="1"/>
</dbReference>
<dbReference type="FunFam" id="2.60.40.10:FF:000283">
    <property type="entry name" value="Immunoglobulin kappa constant"/>
    <property type="match status" value="1"/>
</dbReference>
<dbReference type="InterPro" id="IPR013783">
    <property type="entry name" value="Ig-like_fold"/>
</dbReference>
<dbReference type="Gene3D" id="2.60.40.10">
    <property type="entry name" value="Immunoglobulins"/>
    <property type="match status" value="4"/>
</dbReference>
<dbReference type="GeneTree" id="ENSGT01020000230358"/>
<proteinExistence type="predicted"/>
<dbReference type="STRING" id="1676925.ENSPKIP00000010230"/>
<feature type="domain" description="Ig-like" evidence="5">
    <location>
        <begin position="236"/>
        <end position="335"/>
    </location>
</feature>
<dbReference type="InterPro" id="IPR050199">
    <property type="entry name" value="IgHV"/>
</dbReference>
<dbReference type="GO" id="GO:0002250">
    <property type="term" value="P:adaptive immune response"/>
    <property type="evidence" value="ECO:0007669"/>
    <property type="project" value="UniProtKB-KW"/>
</dbReference>
<dbReference type="SUPFAM" id="SSF48726">
    <property type="entry name" value="Immunoglobulin"/>
    <property type="match status" value="4"/>
</dbReference>
<evidence type="ECO:0000313" key="7">
    <source>
        <dbReference type="Proteomes" id="UP000261540"/>
    </source>
</evidence>
<dbReference type="SMART" id="SM00407">
    <property type="entry name" value="IGc1"/>
    <property type="match status" value="3"/>
</dbReference>
<name>A0A3B3QX53_9TELE</name>
<dbReference type="InterPro" id="IPR003599">
    <property type="entry name" value="Ig_sub"/>
</dbReference>
<dbReference type="Proteomes" id="UP000261540">
    <property type="component" value="Unplaced"/>
</dbReference>
<organism evidence="6 7">
    <name type="scientific">Paramormyrops kingsleyae</name>
    <dbReference type="NCBI Taxonomy" id="1676925"/>
    <lineage>
        <taxon>Eukaryota</taxon>
        <taxon>Metazoa</taxon>
        <taxon>Chordata</taxon>
        <taxon>Craniata</taxon>
        <taxon>Vertebrata</taxon>
        <taxon>Euteleostomi</taxon>
        <taxon>Actinopterygii</taxon>
        <taxon>Neopterygii</taxon>
        <taxon>Teleostei</taxon>
        <taxon>Osteoglossocephala</taxon>
        <taxon>Osteoglossomorpha</taxon>
        <taxon>Osteoglossiformes</taxon>
        <taxon>Mormyridae</taxon>
        <taxon>Paramormyrops</taxon>
    </lineage>
</organism>
<evidence type="ECO:0000256" key="3">
    <source>
        <dbReference type="ARBA" id="ARBA00023157"/>
    </source>
</evidence>
<dbReference type="FunFam" id="2.60.40.10:FF:001878">
    <property type="entry name" value="Immunoglobulin heavy variable 1-4"/>
    <property type="match status" value="1"/>
</dbReference>
<dbReference type="Pfam" id="PF07654">
    <property type="entry name" value="C1-set"/>
    <property type="match status" value="3"/>
</dbReference>
<reference evidence="6" key="1">
    <citation type="submission" date="2025-08" db="UniProtKB">
        <authorList>
            <consortium name="Ensembl"/>
        </authorList>
    </citation>
    <scope>IDENTIFICATION</scope>
</reference>
<keyword evidence="2" id="KW-1064">Adaptive immunity</keyword>
<accession>A0A3B3QX53</accession>
<dbReference type="Pfam" id="PF07686">
    <property type="entry name" value="V-set"/>
    <property type="match status" value="1"/>
</dbReference>
<evidence type="ECO:0000259" key="5">
    <source>
        <dbReference type="PROSITE" id="PS50835"/>
    </source>
</evidence>
<evidence type="ECO:0000256" key="1">
    <source>
        <dbReference type="ARBA" id="ARBA00022859"/>
    </source>
</evidence>
<dbReference type="InterPro" id="IPR007110">
    <property type="entry name" value="Ig-like_dom"/>
</dbReference>
<dbReference type="SMART" id="SM00406">
    <property type="entry name" value="IGv"/>
    <property type="match status" value="1"/>
</dbReference>